<accession>A0A7C8N587</accession>
<dbReference type="GO" id="GO:0036503">
    <property type="term" value="P:ERAD pathway"/>
    <property type="evidence" value="ECO:0007669"/>
    <property type="project" value="TreeGrafter"/>
</dbReference>
<keyword evidence="7" id="KW-1185">Reference proteome</keyword>
<gene>
    <name evidence="6" type="ORF">GQX73_g6727</name>
</gene>
<evidence type="ECO:0000259" key="3">
    <source>
        <dbReference type="Pfam" id="PF03152"/>
    </source>
</evidence>
<protein>
    <submittedName>
        <fullName evidence="6">Uncharacterized protein</fullName>
    </submittedName>
</protein>
<comment type="similarity">
    <text evidence="1">Belongs to the UFD1 family.</text>
</comment>
<dbReference type="InterPro" id="IPR055418">
    <property type="entry name" value="UFD1_N2"/>
</dbReference>
<organism evidence="6 7">
    <name type="scientific">Xylaria multiplex</name>
    <dbReference type="NCBI Taxonomy" id="323545"/>
    <lineage>
        <taxon>Eukaryota</taxon>
        <taxon>Fungi</taxon>
        <taxon>Dikarya</taxon>
        <taxon>Ascomycota</taxon>
        <taxon>Pezizomycotina</taxon>
        <taxon>Sordariomycetes</taxon>
        <taxon>Xylariomycetidae</taxon>
        <taxon>Xylariales</taxon>
        <taxon>Xylariaceae</taxon>
        <taxon>Xylaria</taxon>
    </lineage>
</organism>
<evidence type="ECO:0000256" key="1">
    <source>
        <dbReference type="ARBA" id="ARBA00006043"/>
    </source>
</evidence>
<dbReference type="GO" id="GO:0031593">
    <property type="term" value="F:polyubiquitin modification-dependent protein binding"/>
    <property type="evidence" value="ECO:0007669"/>
    <property type="project" value="TreeGrafter"/>
</dbReference>
<dbReference type="Pfam" id="PF23580">
    <property type="entry name" value="Znf_XAF1_N"/>
    <property type="match status" value="1"/>
</dbReference>
<dbReference type="PANTHER" id="PTHR12555:SF15">
    <property type="entry name" value="FUSION DEGRADATION PROTEIN (UFD1), PUTATIVE (AFU_ORTHOLOGUE AFUA_4G04640)-RELATED"/>
    <property type="match status" value="1"/>
</dbReference>
<dbReference type="PANTHER" id="PTHR12555">
    <property type="entry name" value="UBIQUITIN FUSION DEGRADATON PROTEIN 1"/>
    <property type="match status" value="1"/>
</dbReference>
<dbReference type="InterPro" id="IPR042556">
    <property type="entry name" value="AZUL_sf"/>
</dbReference>
<dbReference type="Gene3D" id="2.40.40.50">
    <property type="entry name" value="Ubiquitin fusion degradation protein UFD1, N-terminal domain"/>
    <property type="match status" value="1"/>
</dbReference>
<dbReference type="GO" id="GO:0034098">
    <property type="term" value="C:VCP-NPL4-UFD1 AAA ATPase complex"/>
    <property type="evidence" value="ECO:0007669"/>
    <property type="project" value="TreeGrafter"/>
</dbReference>
<dbReference type="OrthoDB" id="193703at2759"/>
<dbReference type="Gene3D" id="3.10.330.10">
    <property type="match status" value="1"/>
</dbReference>
<dbReference type="Pfam" id="PF03152">
    <property type="entry name" value="UFD1_N1"/>
    <property type="match status" value="1"/>
</dbReference>
<dbReference type="Pfam" id="PF24842">
    <property type="entry name" value="UFD1_N2"/>
    <property type="match status" value="1"/>
</dbReference>
<dbReference type="Pfam" id="PF24503">
    <property type="entry name" value="DUF7590"/>
    <property type="match status" value="1"/>
</dbReference>
<dbReference type="EMBL" id="WUBL01000079">
    <property type="protein sequence ID" value="KAF2966857.1"/>
    <property type="molecule type" value="Genomic_DNA"/>
</dbReference>
<proteinExistence type="inferred from homology"/>
<dbReference type="InterPro" id="IPR004854">
    <property type="entry name" value="Ufd1-like"/>
</dbReference>
<evidence type="ECO:0000259" key="4">
    <source>
        <dbReference type="Pfam" id="PF24503"/>
    </source>
</evidence>
<sequence length="777" mass="86531">MNEQPVVRWSATFTATSPTVDLMGDKIILPQSALEQLLAASTSSSKGVANASSSSFTAFDRQNPYADPQQYSSYANSLQQSQQQLPNPLMFRLVNQANGNTVHAGIREFSAHENEVLLSTYLMEALGISPDQLTSLPSRPSPPDATTNAVDVDAEQPNALPIGPQITVHAKQLPKGTYVRLRPLEAGYNPDDWKSLLERQLRESFTTLTKGAFLSVRGVKGETFRFLIDQFRPEGDGICVVDTDLEVDIEALNEEQARETMRQIMAKAQTAPGTAEGSSLGQELNIWKAVDGQVLIGDYVDYELPSWARSRALEIEISQLDNEHSVDLYVSPKSSRQRALPRESEHVFSAFTFPDRESGVKRITILPTNVELEEAEALLISVHAYSHHADSAGSKNLPRPFRLRAKNVTASHDAAAPPTTQEGAENHGADEEQCKNCHQWVPKRTMILHENFCRRNNIACPECGNTFQKSSVEWAKHWHCPHDDANGSSEISKLKHDYLYHSEHQCPACSFASNSLPDLARHRTTVCPGKIILCRFCHLEVPQEGDPFNPSPESLVSGLSEHELADGARTTDCHLCSKIIRLRDMATHLKHHELEKAHRPKPAVCRNANCGRTLHGVGRNGAVGSGTHMGQGPGNDIGLCSLCFSPLYVSLHDPEGKALKRRIERKYLSQMLTGCVKRWCRNEWCKTGRANTKLEPKGSSAQVVLPMIKPLMDTFRDTQTPMYFCVDESNQRRRMLAEMLASEKVWDPEWCIAACEAEGPNLDKAREWLMNWAPMKE</sequence>
<dbReference type="Gene3D" id="6.10.130.10">
    <property type="entry name" value="Ubiquitin-protein ligase E3A, N-terminal zinc-binding domain (AZUL)"/>
    <property type="match status" value="1"/>
</dbReference>
<feature type="domain" description="DUF7590" evidence="4">
    <location>
        <begin position="277"/>
        <end position="408"/>
    </location>
</feature>
<dbReference type="InterPro" id="IPR056012">
    <property type="entry name" value="DUF7590"/>
</dbReference>
<comment type="caution">
    <text evidence="6">The sequence shown here is derived from an EMBL/GenBank/DDBJ whole genome shotgun (WGS) entry which is preliminary data.</text>
</comment>
<evidence type="ECO:0000259" key="5">
    <source>
        <dbReference type="Pfam" id="PF24842"/>
    </source>
</evidence>
<dbReference type="InParanoid" id="A0A7C8N587"/>
<dbReference type="Proteomes" id="UP000481858">
    <property type="component" value="Unassembled WGS sequence"/>
</dbReference>
<feature type="domain" description="Ubiquitin fusion degradation protein UFD1 N-terminal subdomain 2" evidence="5">
    <location>
        <begin position="175"/>
        <end position="251"/>
    </location>
</feature>
<dbReference type="InterPro" id="IPR042299">
    <property type="entry name" value="Ufd1-like_Nn"/>
</dbReference>
<dbReference type="InterPro" id="IPR055417">
    <property type="entry name" value="UFD1_N1"/>
</dbReference>
<name>A0A7C8N587_9PEZI</name>
<dbReference type="GO" id="GO:0006511">
    <property type="term" value="P:ubiquitin-dependent protein catabolic process"/>
    <property type="evidence" value="ECO:0007669"/>
    <property type="project" value="InterPro"/>
</dbReference>
<feature type="domain" description="Ubiquitin fusion degradation protein UFD1 N-terminal subdomain 1" evidence="3">
    <location>
        <begin position="81"/>
        <end position="134"/>
    </location>
</feature>
<dbReference type="AlphaFoldDB" id="A0A7C8N587"/>
<keyword evidence="2" id="KW-0833">Ubl conjugation pathway</keyword>
<evidence type="ECO:0000313" key="6">
    <source>
        <dbReference type="EMBL" id="KAF2966857.1"/>
    </source>
</evidence>
<reference evidence="6 7" key="1">
    <citation type="submission" date="2019-12" db="EMBL/GenBank/DDBJ databases">
        <title>Draft genome sequence of the ascomycete Xylaria multiplex DSM 110363.</title>
        <authorList>
            <person name="Buettner E."/>
            <person name="Kellner H."/>
        </authorList>
    </citation>
    <scope>NUCLEOTIDE SEQUENCE [LARGE SCALE GENOMIC DNA]</scope>
    <source>
        <strain evidence="6 7">DSM 110363</strain>
    </source>
</reference>
<evidence type="ECO:0000256" key="2">
    <source>
        <dbReference type="ARBA" id="ARBA00022786"/>
    </source>
</evidence>
<evidence type="ECO:0000313" key="7">
    <source>
        <dbReference type="Proteomes" id="UP000481858"/>
    </source>
</evidence>